<reference evidence="3 4" key="1">
    <citation type="submission" date="2016-10" db="EMBL/GenBank/DDBJ databases">
        <authorList>
            <person name="Varghese N."/>
        </authorList>
    </citation>
    <scope>NUCLEOTIDE SEQUENCE [LARGE SCALE GENOMIC DNA]</scope>
</reference>
<feature type="region of interest" description="Disordered" evidence="2">
    <location>
        <begin position="503"/>
        <end position="524"/>
    </location>
</feature>
<evidence type="ECO:0000256" key="1">
    <source>
        <dbReference type="SAM" id="Coils"/>
    </source>
</evidence>
<feature type="compositionally biased region" description="Low complexity" evidence="2">
    <location>
        <begin position="84"/>
        <end position="100"/>
    </location>
</feature>
<accession>A0A1Y6LUX1</accession>
<feature type="coiled-coil region" evidence="1">
    <location>
        <begin position="234"/>
        <end position="271"/>
    </location>
</feature>
<evidence type="ECO:0000313" key="4">
    <source>
        <dbReference type="Proteomes" id="UP000215453"/>
    </source>
</evidence>
<feature type="region of interest" description="Disordered" evidence="2">
    <location>
        <begin position="1"/>
        <end position="131"/>
    </location>
</feature>
<sequence>MNNPSRRTKRGFAEIIGQGLEKIKPGTKRPRNENTEEDKNAPEQEKACFDKRRKTVIGTDQRTRAGRRRTSEPSAGMECVIQVPQSQSQEPQEQGSPAEGPLGGGAQPAPTRAEAFSPESPPFERFATSTPISRQLQSVPRYYTASAEKVGLGDHLANLYFANDETQKLPALVMSPELLAKMQVSLVDARELDNKRLERQTRLKIMNKWWGNAERELADIPQRWQYIKDDPKRADEAEQQVRLFEKLRDGAKRMQDEKDAIERQWEQIQERAESSRVDAEVLLEVAFREAGIMIPERETFDRSNEALAEEFAVVNTYAPPIFFPVDIDWDFPDRLDEYPALQQDPSFYEEAFSVEPEPAPNSTARDEFWQCYDNWQRAQASFDRRNRETAADYFRRQGADITAIPQDLLDHDLAQLQQNRKLTCNLIEAEQRFASAKRVAAEYNLDLAAPEQTSGFGLTDGDLPHARLSHTRDPTGFAWEDPRIVTWLDAVLSDVEVQEQSREPFEGRRLVSVGPKDSNSQVDYGRDRERIDKVEANRHDIRRKVMRDWGQRTTHETGDHLGARWHAAHKVEDIGVGSKNAK</sequence>
<gene>
    <name evidence="3" type="ORF">ZT1A5_G9629</name>
</gene>
<dbReference type="Proteomes" id="UP000215453">
    <property type="component" value="Chromosome 10"/>
</dbReference>
<dbReference type="EMBL" id="LT882685">
    <property type="protein sequence ID" value="SMY28184.1"/>
    <property type="molecule type" value="Genomic_DNA"/>
</dbReference>
<name>A0A1Y6LUX1_ZYMTR</name>
<protein>
    <submittedName>
        <fullName evidence="3">Uncharacterized protein</fullName>
    </submittedName>
</protein>
<dbReference type="AlphaFoldDB" id="A0A1Y6LUX1"/>
<proteinExistence type="predicted"/>
<evidence type="ECO:0000256" key="2">
    <source>
        <dbReference type="SAM" id="MobiDB-lite"/>
    </source>
</evidence>
<feature type="compositionally biased region" description="Basic and acidic residues" evidence="2">
    <location>
        <begin position="30"/>
        <end position="50"/>
    </location>
</feature>
<feature type="compositionally biased region" description="Basic residues" evidence="2">
    <location>
        <begin position="1"/>
        <end position="10"/>
    </location>
</feature>
<keyword evidence="1" id="KW-0175">Coiled coil</keyword>
<organism evidence="3 4">
    <name type="scientific">Zymoseptoria tritici ST99CH_1A5</name>
    <dbReference type="NCBI Taxonomy" id="1276529"/>
    <lineage>
        <taxon>Eukaryota</taxon>
        <taxon>Fungi</taxon>
        <taxon>Dikarya</taxon>
        <taxon>Ascomycota</taxon>
        <taxon>Pezizomycotina</taxon>
        <taxon>Dothideomycetes</taxon>
        <taxon>Dothideomycetidae</taxon>
        <taxon>Mycosphaerellales</taxon>
        <taxon>Mycosphaerellaceae</taxon>
        <taxon>Zymoseptoria</taxon>
    </lineage>
</organism>
<evidence type="ECO:0000313" key="3">
    <source>
        <dbReference type="EMBL" id="SMY28184.1"/>
    </source>
</evidence>